<keyword evidence="3" id="KW-1185">Reference proteome</keyword>
<sequence>MTIPDPLTLWRELEAAVRHTLTHNELAQGGLLIAVLSALAVQARTLPAQLWSWLKGRATLTLEVQGDDAAFPWLAAWLAAQPVGVHLRHLGVVTRFNEQMGGQNLCLGLDRDGDEVNVRLVPLSGQVLLRYRGHWLLARPSRTQRQLPGRASGGFDHNLTFRMLSRARPVVAELLREAYEATAGRGDGRIEIHVPSYDSWSLAERRPARPLSSLIYSAGVLDTLRSDLDAFFRTATGTRTWAFPTAGATCCTARPATAKAALWRRWPALTA</sequence>
<accession>A0ABW1ZKY9</accession>
<name>A0ABW1ZKY9_9DEIO</name>
<dbReference type="EMBL" id="JBHSWB010000001">
    <property type="protein sequence ID" value="MFC6661115.1"/>
    <property type="molecule type" value="Genomic_DNA"/>
</dbReference>
<comment type="caution">
    <text evidence="2">The sequence shown here is derived from an EMBL/GenBank/DDBJ whole genome shotgun (WGS) entry which is preliminary data.</text>
</comment>
<dbReference type="Pfam" id="PF08740">
    <property type="entry name" value="BCS1_N"/>
    <property type="match status" value="1"/>
</dbReference>
<evidence type="ECO:0000313" key="2">
    <source>
        <dbReference type="EMBL" id="MFC6661115.1"/>
    </source>
</evidence>
<dbReference type="SMART" id="SM01024">
    <property type="entry name" value="BCS1_N"/>
    <property type="match status" value="1"/>
</dbReference>
<proteinExistence type="predicted"/>
<dbReference type="Proteomes" id="UP001596317">
    <property type="component" value="Unassembled WGS sequence"/>
</dbReference>
<evidence type="ECO:0000313" key="3">
    <source>
        <dbReference type="Proteomes" id="UP001596317"/>
    </source>
</evidence>
<dbReference type="InterPro" id="IPR014851">
    <property type="entry name" value="BCS1_N"/>
</dbReference>
<protein>
    <recommendedName>
        <fullName evidence="1">BCS1 N-terminal domain-containing protein</fullName>
    </recommendedName>
</protein>
<organism evidence="2 3">
    <name type="scientific">Deinococcus multiflagellatus</name>
    <dbReference type="NCBI Taxonomy" id="1656887"/>
    <lineage>
        <taxon>Bacteria</taxon>
        <taxon>Thermotogati</taxon>
        <taxon>Deinococcota</taxon>
        <taxon>Deinococci</taxon>
        <taxon>Deinococcales</taxon>
        <taxon>Deinococcaceae</taxon>
        <taxon>Deinococcus</taxon>
    </lineage>
</organism>
<evidence type="ECO:0000259" key="1">
    <source>
        <dbReference type="SMART" id="SM01024"/>
    </source>
</evidence>
<feature type="domain" description="BCS1 N-terminal" evidence="1">
    <location>
        <begin position="34"/>
        <end position="214"/>
    </location>
</feature>
<reference evidence="3" key="1">
    <citation type="journal article" date="2019" name="Int. J. Syst. Evol. Microbiol.">
        <title>The Global Catalogue of Microorganisms (GCM) 10K type strain sequencing project: providing services to taxonomists for standard genome sequencing and annotation.</title>
        <authorList>
            <consortium name="The Broad Institute Genomics Platform"/>
            <consortium name="The Broad Institute Genome Sequencing Center for Infectious Disease"/>
            <person name="Wu L."/>
            <person name="Ma J."/>
        </authorList>
    </citation>
    <scope>NUCLEOTIDE SEQUENCE [LARGE SCALE GENOMIC DNA]</scope>
    <source>
        <strain evidence="3">CCUG 63830</strain>
    </source>
</reference>
<dbReference type="RefSeq" id="WP_380056467.1">
    <property type="nucleotide sequence ID" value="NZ_JBHSWB010000001.1"/>
</dbReference>
<gene>
    <name evidence="2" type="ORF">ACFP90_12760</name>
</gene>